<accession>A0A2P5AKH2</accession>
<keyword evidence="2" id="KW-1185">Reference proteome</keyword>
<dbReference type="InParanoid" id="A0A2P5AKH2"/>
<comment type="caution">
    <text evidence="1">The sequence shown here is derived from an EMBL/GenBank/DDBJ whole genome shotgun (WGS) entry which is preliminary data.</text>
</comment>
<name>A0A2P5AKH2_TREOI</name>
<protein>
    <submittedName>
        <fullName evidence="1">Uncharacterized protein</fullName>
    </submittedName>
</protein>
<reference evidence="2" key="1">
    <citation type="submission" date="2016-06" db="EMBL/GenBank/DDBJ databases">
        <title>Parallel loss of symbiosis genes in relatives of nitrogen-fixing non-legume Parasponia.</title>
        <authorList>
            <person name="Van Velzen R."/>
            <person name="Holmer R."/>
            <person name="Bu F."/>
            <person name="Rutten L."/>
            <person name="Van Zeijl A."/>
            <person name="Liu W."/>
            <person name="Santuari L."/>
            <person name="Cao Q."/>
            <person name="Sharma T."/>
            <person name="Shen D."/>
            <person name="Roswanjaya Y."/>
            <person name="Wardhani T."/>
            <person name="Kalhor M.S."/>
            <person name="Jansen J."/>
            <person name="Van den Hoogen J."/>
            <person name="Gungor B."/>
            <person name="Hartog M."/>
            <person name="Hontelez J."/>
            <person name="Verver J."/>
            <person name="Yang W.-C."/>
            <person name="Schijlen E."/>
            <person name="Repin R."/>
            <person name="Schilthuizen M."/>
            <person name="Schranz E."/>
            <person name="Heidstra R."/>
            <person name="Miyata K."/>
            <person name="Fedorova E."/>
            <person name="Kohlen W."/>
            <person name="Bisseling T."/>
            <person name="Smit S."/>
            <person name="Geurts R."/>
        </authorList>
    </citation>
    <scope>NUCLEOTIDE SEQUENCE [LARGE SCALE GENOMIC DNA]</scope>
    <source>
        <strain evidence="2">cv. RG33-2</strain>
    </source>
</reference>
<gene>
    <name evidence="1" type="ORF">TorRG33x02_348230</name>
</gene>
<feature type="non-terminal residue" evidence="1">
    <location>
        <position position="50"/>
    </location>
</feature>
<organism evidence="1 2">
    <name type="scientific">Trema orientale</name>
    <name type="common">Charcoal tree</name>
    <name type="synonym">Celtis orientalis</name>
    <dbReference type="NCBI Taxonomy" id="63057"/>
    <lineage>
        <taxon>Eukaryota</taxon>
        <taxon>Viridiplantae</taxon>
        <taxon>Streptophyta</taxon>
        <taxon>Embryophyta</taxon>
        <taxon>Tracheophyta</taxon>
        <taxon>Spermatophyta</taxon>
        <taxon>Magnoliopsida</taxon>
        <taxon>eudicotyledons</taxon>
        <taxon>Gunneridae</taxon>
        <taxon>Pentapetalae</taxon>
        <taxon>rosids</taxon>
        <taxon>fabids</taxon>
        <taxon>Rosales</taxon>
        <taxon>Cannabaceae</taxon>
        <taxon>Trema</taxon>
    </lineage>
</organism>
<dbReference type="AlphaFoldDB" id="A0A2P5AKH2"/>
<sequence>MKFNGGSNLELPLKIWFKGATLACALIFSSSSPWPRRATCAVHPLRARQL</sequence>
<evidence type="ECO:0000313" key="1">
    <source>
        <dbReference type="EMBL" id="PON37014.1"/>
    </source>
</evidence>
<dbReference type="Proteomes" id="UP000237000">
    <property type="component" value="Unassembled WGS sequence"/>
</dbReference>
<dbReference type="EMBL" id="JXTC01000805">
    <property type="protein sequence ID" value="PON37014.1"/>
    <property type="molecule type" value="Genomic_DNA"/>
</dbReference>
<evidence type="ECO:0000313" key="2">
    <source>
        <dbReference type="Proteomes" id="UP000237000"/>
    </source>
</evidence>
<proteinExistence type="predicted"/>